<dbReference type="Proteomes" id="UP000029999">
    <property type="component" value="Unassembled WGS sequence"/>
</dbReference>
<comment type="cofactor">
    <cofactor evidence="1">
        <name>heme b</name>
        <dbReference type="ChEBI" id="CHEBI:60344"/>
    </cofactor>
</comment>
<evidence type="ECO:0000256" key="2">
    <source>
        <dbReference type="ARBA" id="ARBA00004651"/>
    </source>
</evidence>
<evidence type="ECO:0000256" key="9">
    <source>
        <dbReference type="ARBA" id="ARBA00022989"/>
    </source>
</evidence>
<keyword evidence="5" id="KW-0349">Heme</keyword>
<comment type="caution">
    <text evidence="15">The sequence shown here is derived from an EMBL/GenBank/DDBJ whole genome shotgun (WGS) entry which is preliminary data.</text>
</comment>
<dbReference type="Gene3D" id="1.20.950.20">
    <property type="entry name" value="Transmembrane di-heme cytochromes, Chain C"/>
    <property type="match status" value="1"/>
</dbReference>
<evidence type="ECO:0000256" key="8">
    <source>
        <dbReference type="ARBA" id="ARBA00022982"/>
    </source>
</evidence>
<dbReference type="InterPro" id="IPR011577">
    <property type="entry name" value="Cyt_b561_bac/Ni-Hgenase"/>
</dbReference>
<reference evidence="15 16" key="1">
    <citation type="submission" date="2014-09" db="EMBL/GenBank/DDBJ databases">
        <authorList>
            <person name="Grob C."/>
            <person name="Taubert M."/>
            <person name="Howat A.M."/>
            <person name="Burns O.J."/>
            <person name="Dixon J.L."/>
            <person name="Chen Y."/>
            <person name="Murrell J.C."/>
        </authorList>
    </citation>
    <scope>NUCLEOTIDE SEQUENCE [LARGE SCALE GENOMIC DNA]</scope>
    <source>
        <strain evidence="15">L4</strain>
    </source>
</reference>
<dbReference type="InterPro" id="IPR052168">
    <property type="entry name" value="Cytochrome_b561_oxidase"/>
</dbReference>
<evidence type="ECO:0000256" key="4">
    <source>
        <dbReference type="ARBA" id="ARBA00022475"/>
    </source>
</evidence>
<evidence type="ECO:0000259" key="14">
    <source>
        <dbReference type="Pfam" id="PF01292"/>
    </source>
</evidence>
<dbReference type="SUPFAM" id="SSF81342">
    <property type="entry name" value="Transmembrane di-heme cytochromes"/>
    <property type="match status" value="1"/>
</dbReference>
<dbReference type="PANTHER" id="PTHR30529:SF1">
    <property type="entry name" value="CYTOCHROME B561 HOMOLOG 2"/>
    <property type="match status" value="1"/>
</dbReference>
<feature type="transmembrane region" description="Helical" evidence="13">
    <location>
        <begin position="12"/>
        <end position="34"/>
    </location>
</feature>
<keyword evidence="11 13" id="KW-0472">Membrane</keyword>
<feature type="domain" description="Cytochrome b561 bacterial/Ni-hydrogenase" evidence="14">
    <location>
        <begin position="9"/>
        <end position="180"/>
    </location>
</feature>
<gene>
    <name evidence="15" type="ORF">LP43_1354</name>
</gene>
<dbReference type="EMBL" id="JRQD01000003">
    <property type="protein sequence ID" value="KGM06861.1"/>
    <property type="molecule type" value="Genomic_DNA"/>
</dbReference>
<dbReference type="InterPro" id="IPR016174">
    <property type="entry name" value="Di-haem_cyt_TM"/>
</dbReference>
<accession>A0A0A0BG01</accession>
<dbReference type="GO" id="GO:0022904">
    <property type="term" value="P:respiratory electron transport chain"/>
    <property type="evidence" value="ECO:0007669"/>
    <property type="project" value="InterPro"/>
</dbReference>
<evidence type="ECO:0000256" key="6">
    <source>
        <dbReference type="ARBA" id="ARBA00022692"/>
    </source>
</evidence>
<keyword evidence="6 13" id="KW-0812">Transmembrane</keyword>
<dbReference type="RefSeq" id="WP_036313514.1">
    <property type="nucleotide sequence ID" value="NZ_JRQD01000003.1"/>
</dbReference>
<keyword evidence="3" id="KW-0813">Transport</keyword>
<evidence type="ECO:0000313" key="16">
    <source>
        <dbReference type="Proteomes" id="UP000029999"/>
    </source>
</evidence>
<evidence type="ECO:0000256" key="1">
    <source>
        <dbReference type="ARBA" id="ARBA00001970"/>
    </source>
</evidence>
<feature type="transmembrane region" description="Helical" evidence="13">
    <location>
        <begin position="92"/>
        <end position="112"/>
    </location>
</feature>
<comment type="similarity">
    <text evidence="12">Belongs to the cytochrome b561 family.</text>
</comment>
<keyword evidence="4" id="KW-1003">Cell membrane</keyword>
<dbReference type="GO" id="GO:0005886">
    <property type="term" value="C:plasma membrane"/>
    <property type="evidence" value="ECO:0007669"/>
    <property type="project" value="UniProtKB-SubCell"/>
</dbReference>
<keyword evidence="9 13" id="KW-1133">Transmembrane helix</keyword>
<protein>
    <submittedName>
        <fullName evidence="15">Cytochrome B561</fullName>
    </submittedName>
</protein>
<evidence type="ECO:0000256" key="12">
    <source>
        <dbReference type="ARBA" id="ARBA00037975"/>
    </source>
</evidence>
<evidence type="ECO:0000256" key="10">
    <source>
        <dbReference type="ARBA" id="ARBA00023004"/>
    </source>
</evidence>
<organism evidence="15 16">
    <name type="scientific">Methylophaga thiooxydans</name>
    <dbReference type="NCBI Taxonomy" id="392484"/>
    <lineage>
        <taxon>Bacteria</taxon>
        <taxon>Pseudomonadati</taxon>
        <taxon>Pseudomonadota</taxon>
        <taxon>Gammaproteobacteria</taxon>
        <taxon>Thiotrichales</taxon>
        <taxon>Piscirickettsiaceae</taxon>
        <taxon>Methylophaga</taxon>
    </lineage>
</organism>
<dbReference type="STRING" id="392484.LP43_1354"/>
<dbReference type="PANTHER" id="PTHR30529">
    <property type="entry name" value="CYTOCHROME B561"/>
    <property type="match status" value="1"/>
</dbReference>
<dbReference type="GO" id="GO:0046872">
    <property type="term" value="F:metal ion binding"/>
    <property type="evidence" value="ECO:0007669"/>
    <property type="project" value="UniProtKB-KW"/>
</dbReference>
<dbReference type="AlphaFoldDB" id="A0A0A0BG01"/>
<feature type="transmembrane region" description="Helical" evidence="13">
    <location>
        <begin position="144"/>
        <end position="164"/>
    </location>
</feature>
<name>A0A0A0BG01_9GAMM</name>
<proteinExistence type="inferred from homology"/>
<dbReference type="GO" id="GO:0009055">
    <property type="term" value="F:electron transfer activity"/>
    <property type="evidence" value="ECO:0007669"/>
    <property type="project" value="InterPro"/>
</dbReference>
<keyword evidence="8" id="KW-0249">Electron transport</keyword>
<evidence type="ECO:0000313" key="15">
    <source>
        <dbReference type="EMBL" id="KGM06861.1"/>
    </source>
</evidence>
<comment type="subcellular location">
    <subcellularLocation>
        <location evidence="2">Cell membrane</location>
        <topology evidence="2">Multi-pass membrane protein</topology>
    </subcellularLocation>
</comment>
<keyword evidence="7" id="KW-0479">Metal-binding</keyword>
<evidence type="ECO:0000256" key="13">
    <source>
        <dbReference type="SAM" id="Phobius"/>
    </source>
</evidence>
<evidence type="ECO:0000256" key="3">
    <source>
        <dbReference type="ARBA" id="ARBA00022448"/>
    </source>
</evidence>
<evidence type="ECO:0000256" key="7">
    <source>
        <dbReference type="ARBA" id="ARBA00022723"/>
    </source>
</evidence>
<feature type="transmembrane region" description="Helical" evidence="13">
    <location>
        <begin position="54"/>
        <end position="72"/>
    </location>
</feature>
<evidence type="ECO:0000256" key="11">
    <source>
        <dbReference type="ARBA" id="ARBA00023136"/>
    </source>
</evidence>
<dbReference type="Pfam" id="PF01292">
    <property type="entry name" value="Ni_hydr_CYTB"/>
    <property type="match status" value="1"/>
</dbReference>
<evidence type="ECO:0000256" key="5">
    <source>
        <dbReference type="ARBA" id="ARBA00022617"/>
    </source>
</evidence>
<keyword evidence="10" id="KW-0408">Iron</keyword>
<sequence length="187" mass="21768">MHWKQVERRYDFLSIALHWFIAIFTVALFISGLWMVDLGYYDDWYYQAPWWHKGIGIITAFLVIMRWVWTLFRQSPAAIHSTPLWQHLVAKLVHKLMNLSVLTLFISGYVMVTAKGDSLNLFDWLLIPALFSDKSHWVDLAGLIHLWSGYFIIALATLHALAAIKHHFIDKDATLKRMLGINTGELE</sequence>
<dbReference type="GO" id="GO:0020037">
    <property type="term" value="F:heme binding"/>
    <property type="evidence" value="ECO:0007669"/>
    <property type="project" value="TreeGrafter"/>
</dbReference>